<feature type="domain" description="X8" evidence="4">
    <location>
        <begin position="19"/>
        <end position="85"/>
    </location>
</feature>
<dbReference type="GO" id="GO:0009506">
    <property type="term" value="C:plasmodesma"/>
    <property type="evidence" value="ECO:0007669"/>
    <property type="project" value="UniProtKB-ARBA"/>
</dbReference>
<keyword evidence="2" id="KW-0449">Lipoprotein</keyword>
<evidence type="ECO:0000313" key="6">
    <source>
        <dbReference type="Proteomes" id="UP000507245"/>
    </source>
</evidence>
<keyword evidence="2" id="KW-0325">Glycoprotein</keyword>
<dbReference type="PANTHER" id="PTHR31044:SF130">
    <property type="entry name" value="CARBOHYDRATE-BINDING X8 DOMAIN SUPERFAMILY PROTEIN"/>
    <property type="match status" value="1"/>
</dbReference>
<keyword evidence="6" id="KW-1185">Reference proteome</keyword>
<keyword evidence="2" id="KW-0472">Membrane</keyword>
<reference evidence="6" key="1">
    <citation type="journal article" date="2020" name="Genome Biol.">
        <title>Gamete binning: chromosome-level and haplotype-resolved genome assembly enabled by high-throughput single-cell sequencing of gamete genomes.</title>
        <authorList>
            <person name="Campoy J.A."/>
            <person name="Sun H."/>
            <person name="Goel M."/>
            <person name="Jiao W.-B."/>
            <person name="Folz-Donahue K."/>
            <person name="Wang N."/>
            <person name="Rubio M."/>
            <person name="Liu C."/>
            <person name="Kukat C."/>
            <person name="Ruiz D."/>
            <person name="Huettel B."/>
            <person name="Schneeberger K."/>
        </authorList>
    </citation>
    <scope>NUCLEOTIDE SEQUENCE [LARGE SCALE GENOMIC DNA]</scope>
    <source>
        <strain evidence="6">cv. Rojo Pasion</strain>
    </source>
</reference>
<keyword evidence="2" id="KW-0336">GPI-anchor</keyword>
<evidence type="ECO:0000256" key="3">
    <source>
        <dbReference type="ARBA" id="ARBA00022729"/>
    </source>
</evidence>
<dbReference type="SMART" id="SM00768">
    <property type="entry name" value="X8"/>
    <property type="match status" value="1"/>
</dbReference>
<dbReference type="Proteomes" id="UP000507245">
    <property type="component" value="Unassembled WGS sequence"/>
</dbReference>
<dbReference type="Pfam" id="PF07983">
    <property type="entry name" value="X8"/>
    <property type="match status" value="1"/>
</dbReference>
<dbReference type="InterPro" id="IPR012946">
    <property type="entry name" value="X8"/>
</dbReference>
<keyword evidence="3" id="KW-0732">Signal</keyword>
<name>A0A6J5X6T2_PRUAR</name>
<dbReference type="GO" id="GO:0098552">
    <property type="term" value="C:side of membrane"/>
    <property type="evidence" value="ECO:0007669"/>
    <property type="project" value="UniProtKB-KW"/>
</dbReference>
<proteinExistence type="predicted"/>
<comment type="subcellular location">
    <subcellularLocation>
        <location evidence="1">Cell membrane</location>
        <topology evidence="1">Lipid-anchor</topology>
        <topology evidence="1">GPI-anchor</topology>
    </subcellularLocation>
</comment>
<sequence length="97" mass="10893">MAKLALPGVISMLVNGQKAWCVAKPAAPQQALQSTLDYACNYADCSPTKKGGSWYDPDRPVHHASFAMKMGIYYYEICDHTYDKFAKILREFDIVVQ</sequence>
<dbReference type="InterPro" id="IPR044788">
    <property type="entry name" value="X8_dom_prot"/>
</dbReference>
<gene>
    <name evidence="5" type="ORF">ORAREDHAP_LOCUS25069</name>
</gene>
<evidence type="ECO:0000256" key="2">
    <source>
        <dbReference type="ARBA" id="ARBA00022622"/>
    </source>
</evidence>
<organism evidence="5 6">
    <name type="scientific">Prunus armeniaca</name>
    <name type="common">Apricot</name>
    <name type="synonym">Armeniaca vulgaris</name>
    <dbReference type="NCBI Taxonomy" id="36596"/>
    <lineage>
        <taxon>Eukaryota</taxon>
        <taxon>Viridiplantae</taxon>
        <taxon>Streptophyta</taxon>
        <taxon>Embryophyta</taxon>
        <taxon>Tracheophyta</taxon>
        <taxon>Spermatophyta</taxon>
        <taxon>Magnoliopsida</taxon>
        <taxon>eudicotyledons</taxon>
        <taxon>Gunneridae</taxon>
        <taxon>Pentapetalae</taxon>
        <taxon>rosids</taxon>
        <taxon>fabids</taxon>
        <taxon>Rosales</taxon>
        <taxon>Rosaceae</taxon>
        <taxon>Amygdaloideae</taxon>
        <taxon>Amygdaleae</taxon>
        <taxon>Prunus</taxon>
    </lineage>
</organism>
<evidence type="ECO:0000313" key="5">
    <source>
        <dbReference type="EMBL" id="CAB4306784.1"/>
    </source>
</evidence>
<evidence type="ECO:0000256" key="1">
    <source>
        <dbReference type="ARBA" id="ARBA00004609"/>
    </source>
</evidence>
<dbReference type="OrthoDB" id="1928574at2759"/>
<dbReference type="AlphaFoldDB" id="A0A6J5X6T2"/>
<dbReference type="PANTHER" id="PTHR31044">
    <property type="entry name" value="BETA-1,3 GLUCANASE"/>
    <property type="match status" value="1"/>
</dbReference>
<dbReference type="GO" id="GO:0005886">
    <property type="term" value="C:plasma membrane"/>
    <property type="evidence" value="ECO:0007669"/>
    <property type="project" value="UniProtKB-SubCell"/>
</dbReference>
<protein>
    <recommendedName>
        <fullName evidence="4">X8 domain-containing protein</fullName>
    </recommendedName>
</protein>
<dbReference type="EMBL" id="CAEKKB010000004">
    <property type="protein sequence ID" value="CAB4306784.1"/>
    <property type="molecule type" value="Genomic_DNA"/>
</dbReference>
<accession>A0A6J5X6T2</accession>
<evidence type="ECO:0000259" key="4">
    <source>
        <dbReference type="SMART" id="SM00768"/>
    </source>
</evidence>